<proteinExistence type="predicted"/>
<dbReference type="Pfam" id="PF08755">
    <property type="entry name" value="YccV-like"/>
    <property type="match status" value="1"/>
</dbReference>
<dbReference type="Pfam" id="PF12937">
    <property type="entry name" value="F-box-like"/>
    <property type="match status" value="1"/>
</dbReference>
<dbReference type="EMBL" id="ML991812">
    <property type="protein sequence ID" value="KAF2232761.1"/>
    <property type="molecule type" value="Genomic_DNA"/>
</dbReference>
<dbReference type="InterPro" id="IPR011722">
    <property type="entry name" value="Hemimethylated_DNA-bd_dom"/>
</dbReference>
<dbReference type="PROSITE" id="PS50181">
    <property type="entry name" value="FBOX"/>
    <property type="match status" value="1"/>
</dbReference>
<evidence type="ECO:0000313" key="3">
    <source>
        <dbReference type="Proteomes" id="UP000800092"/>
    </source>
</evidence>
<dbReference type="InterPro" id="IPR036047">
    <property type="entry name" value="F-box-like_dom_sf"/>
</dbReference>
<dbReference type="GO" id="GO:0003677">
    <property type="term" value="F:DNA binding"/>
    <property type="evidence" value="ECO:0007669"/>
    <property type="project" value="InterPro"/>
</dbReference>
<dbReference type="InterPro" id="IPR032698">
    <property type="entry name" value="SirB1_N"/>
</dbReference>
<dbReference type="InterPro" id="IPR001810">
    <property type="entry name" value="F-box_dom"/>
</dbReference>
<reference evidence="2" key="1">
    <citation type="journal article" date="2020" name="Stud. Mycol.">
        <title>101 Dothideomycetes genomes: a test case for predicting lifestyles and emergence of pathogens.</title>
        <authorList>
            <person name="Haridas S."/>
            <person name="Albert R."/>
            <person name="Binder M."/>
            <person name="Bloem J."/>
            <person name="Labutti K."/>
            <person name="Salamov A."/>
            <person name="Andreopoulos B."/>
            <person name="Baker S."/>
            <person name="Barry K."/>
            <person name="Bills G."/>
            <person name="Bluhm B."/>
            <person name="Cannon C."/>
            <person name="Castanera R."/>
            <person name="Culley D."/>
            <person name="Daum C."/>
            <person name="Ezra D."/>
            <person name="Gonzalez J."/>
            <person name="Henrissat B."/>
            <person name="Kuo A."/>
            <person name="Liang C."/>
            <person name="Lipzen A."/>
            <person name="Lutzoni F."/>
            <person name="Magnuson J."/>
            <person name="Mondo S."/>
            <person name="Nolan M."/>
            <person name="Ohm R."/>
            <person name="Pangilinan J."/>
            <person name="Park H.-J."/>
            <person name="Ramirez L."/>
            <person name="Alfaro M."/>
            <person name="Sun H."/>
            <person name="Tritt A."/>
            <person name="Yoshinaga Y."/>
            <person name="Zwiers L.-H."/>
            <person name="Turgeon B."/>
            <person name="Goodwin S."/>
            <person name="Spatafora J."/>
            <person name="Crous P."/>
            <person name="Grigoriev I."/>
        </authorList>
    </citation>
    <scope>NUCLEOTIDE SEQUENCE</scope>
    <source>
        <strain evidence="2">Tuck. ex Michener</strain>
    </source>
</reference>
<evidence type="ECO:0000259" key="1">
    <source>
        <dbReference type="PROSITE" id="PS50181"/>
    </source>
</evidence>
<sequence length="590" mass="68026">MASVSLSELPEELLRCILSFLPPETLARIESTSRHFRILANDPLLWRQRCITSFAYWEQDTSPFHKRLRGQHELSTIHDEQWKTECIHRLQQDRVAEECLERVISKQQGRIDKMQKIAHCGYNVKEILVRNCQAPDTAEDVLARRYWSLEILNAMQRRKGIQVWSQATTPQISISLEDALGAFDMFVLETREGDISDISARLDQLATQLRVESPNIEEMSIRQRALEIARFVRCQGLAGVRSEEDYHVLRNRFIGIALFDDEHQALPLISVAIYCCVAQRLGVNAQPCSIPFHVYAIVTPGKGYNLDGKEMDSESQEDRMFMDPFRQDEEVAEDALKRLLNSIGAPTSTHEDFLGASSVVKVIFRNARNIANAVQSGETNDPPRRSALSSWNTGLPDMDGSFYGALWSMIIFDPDNRRNYLHHIVQFFQEGFTVDVDLIENTIFPMFNASPERDAILSLIEEVRGRDRAARPITRRTPDTINVKYRVGQKFEHRRYHYEGVIIGWDDRCRASEAWMRQMNIDGLNQGRHQSFYNVLVADKSNRYVAEENINISTHEPSEAMMRLAGKYFKRWDQQTGAFISNIRDEYPDD</sequence>
<dbReference type="SUPFAM" id="SSF141255">
    <property type="entry name" value="YccV-like"/>
    <property type="match status" value="1"/>
</dbReference>
<keyword evidence="3" id="KW-1185">Reference proteome</keyword>
<dbReference type="Pfam" id="PF13369">
    <property type="entry name" value="Transglut_core2"/>
    <property type="match status" value="1"/>
</dbReference>
<feature type="domain" description="F-box" evidence="1">
    <location>
        <begin position="3"/>
        <end position="49"/>
    </location>
</feature>
<dbReference type="OrthoDB" id="28868at2759"/>
<protein>
    <submittedName>
        <fullName evidence="2">YccV-like-domain-containing protein</fullName>
    </submittedName>
</protein>
<dbReference type="SUPFAM" id="SSF81383">
    <property type="entry name" value="F-box domain"/>
    <property type="match status" value="1"/>
</dbReference>
<dbReference type="NCBIfam" id="TIGR02097">
    <property type="entry name" value="yccV"/>
    <property type="match status" value="1"/>
</dbReference>
<dbReference type="Proteomes" id="UP000800092">
    <property type="component" value="Unassembled WGS sequence"/>
</dbReference>
<accession>A0A6A6H4G8</accession>
<dbReference type="Gene3D" id="1.20.1280.50">
    <property type="match status" value="1"/>
</dbReference>
<dbReference type="InterPro" id="IPR036623">
    <property type="entry name" value="Hemimethylated_DNA-bd_sf"/>
</dbReference>
<dbReference type="Gene3D" id="2.30.30.390">
    <property type="entry name" value="Hemimethylated DNA-binding domain"/>
    <property type="match status" value="1"/>
</dbReference>
<dbReference type="PANTHER" id="PTHR31350:SF27">
    <property type="entry name" value="HEMIMETHYLATED DNA-BINDING DOMAIN-CONTAINING PROTEIN"/>
    <property type="match status" value="1"/>
</dbReference>
<dbReference type="AlphaFoldDB" id="A0A6A6H4G8"/>
<evidence type="ECO:0000313" key="2">
    <source>
        <dbReference type="EMBL" id="KAF2232761.1"/>
    </source>
</evidence>
<dbReference type="SMART" id="SM00256">
    <property type="entry name" value="FBOX"/>
    <property type="match status" value="1"/>
</dbReference>
<gene>
    <name evidence="2" type="ORF">EV356DRAFT_534279</name>
</gene>
<name>A0A6A6H4G8_VIRVR</name>
<dbReference type="PANTHER" id="PTHR31350">
    <property type="entry name" value="SI:DKEY-261L7.2"/>
    <property type="match status" value="1"/>
</dbReference>
<dbReference type="SMART" id="SM00992">
    <property type="entry name" value="YccV-like"/>
    <property type="match status" value="1"/>
</dbReference>
<organism evidence="2 3">
    <name type="scientific">Viridothelium virens</name>
    <name type="common">Speckled blister lichen</name>
    <name type="synonym">Trypethelium virens</name>
    <dbReference type="NCBI Taxonomy" id="1048519"/>
    <lineage>
        <taxon>Eukaryota</taxon>
        <taxon>Fungi</taxon>
        <taxon>Dikarya</taxon>
        <taxon>Ascomycota</taxon>
        <taxon>Pezizomycotina</taxon>
        <taxon>Dothideomycetes</taxon>
        <taxon>Dothideomycetes incertae sedis</taxon>
        <taxon>Trypetheliales</taxon>
        <taxon>Trypetheliaceae</taxon>
        <taxon>Viridothelium</taxon>
    </lineage>
</organism>